<dbReference type="OrthoDB" id="6752385at2759"/>
<sequence length="211" mass="23627">MFRFFNSVAFVAVVGVVSTVSANVSQCYHCDSIYCAGSYDVQLGEVVSCSDIYKNAKSYSGKIVVATKNASSDQASQFGLDNSGDIETINSEDTNEVIRRRTHAEFFDIQRKLWEFFHKGEIDANTEFACVKANYYNNEYGQVKTYRGCLPKYTKTVSTACDFLTKNVLKTSTSTLYECHTCDSNLCNSGISFNISFILILLGLIFKIFIF</sequence>
<proteinExistence type="predicted"/>
<evidence type="ECO:0000313" key="3">
    <source>
        <dbReference type="EMBL" id="CAG9767758.1"/>
    </source>
</evidence>
<evidence type="ECO:0000256" key="1">
    <source>
        <dbReference type="SAM" id="Phobius"/>
    </source>
</evidence>
<accession>A0A9N9MQT4</accession>
<dbReference type="EMBL" id="OU892280">
    <property type="protein sequence ID" value="CAG9767758.1"/>
    <property type="molecule type" value="Genomic_DNA"/>
</dbReference>
<feature type="transmembrane region" description="Helical" evidence="1">
    <location>
        <begin position="191"/>
        <end position="210"/>
    </location>
</feature>
<evidence type="ECO:0000313" key="4">
    <source>
        <dbReference type="Proteomes" id="UP001152799"/>
    </source>
</evidence>
<evidence type="ECO:0000256" key="2">
    <source>
        <dbReference type="SAM" id="SignalP"/>
    </source>
</evidence>
<gene>
    <name evidence="3" type="ORF">CEUTPL_LOCUS8315</name>
</gene>
<feature type="chain" id="PRO_5040402373" description="Protein sleepless" evidence="2">
    <location>
        <begin position="23"/>
        <end position="211"/>
    </location>
</feature>
<keyword evidence="1" id="KW-0812">Transmembrane</keyword>
<protein>
    <recommendedName>
        <fullName evidence="5">Protein sleepless</fullName>
    </recommendedName>
</protein>
<keyword evidence="1" id="KW-1133">Transmembrane helix</keyword>
<dbReference type="Proteomes" id="UP001152799">
    <property type="component" value="Chromosome 4"/>
</dbReference>
<organism evidence="3 4">
    <name type="scientific">Ceutorhynchus assimilis</name>
    <name type="common">cabbage seed weevil</name>
    <dbReference type="NCBI Taxonomy" id="467358"/>
    <lineage>
        <taxon>Eukaryota</taxon>
        <taxon>Metazoa</taxon>
        <taxon>Ecdysozoa</taxon>
        <taxon>Arthropoda</taxon>
        <taxon>Hexapoda</taxon>
        <taxon>Insecta</taxon>
        <taxon>Pterygota</taxon>
        <taxon>Neoptera</taxon>
        <taxon>Endopterygota</taxon>
        <taxon>Coleoptera</taxon>
        <taxon>Polyphaga</taxon>
        <taxon>Cucujiformia</taxon>
        <taxon>Curculionidae</taxon>
        <taxon>Ceutorhynchinae</taxon>
        <taxon>Ceutorhynchus</taxon>
    </lineage>
</organism>
<keyword evidence="4" id="KW-1185">Reference proteome</keyword>
<name>A0A9N9MQT4_9CUCU</name>
<dbReference type="AlphaFoldDB" id="A0A9N9MQT4"/>
<evidence type="ECO:0008006" key="5">
    <source>
        <dbReference type="Google" id="ProtNLM"/>
    </source>
</evidence>
<feature type="signal peptide" evidence="2">
    <location>
        <begin position="1"/>
        <end position="22"/>
    </location>
</feature>
<reference evidence="3" key="1">
    <citation type="submission" date="2022-01" db="EMBL/GenBank/DDBJ databases">
        <authorList>
            <person name="King R."/>
        </authorList>
    </citation>
    <scope>NUCLEOTIDE SEQUENCE</scope>
</reference>
<keyword evidence="2" id="KW-0732">Signal</keyword>
<keyword evidence="1" id="KW-0472">Membrane</keyword>